<reference evidence="2 3" key="1">
    <citation type="journal article" date="2016" name="Genome Biol. Evol.">
        <title>Divergent and convergent evolution of fungal pathogenicity.</title>
        <authorList>
            <person name="Shang Y."/>
            <person name="Xiao G."/>
            <person name="Zheng P."/>
            <person name="Cen K."/>
            <person name="Zhan S."/>
            <person name="Wang C."/>
        </authorList>
    </citation>
    <scope>NUCLEOTIDE SEQUENCE [LARGE SCALE GENOMIC DNA]</scope>
    <source>
        <strain evidence="2 3">ARSEF 2679</strain>
    </source>
</reference>
<keyword evidence="2" id="KW-0418">Kinase</keyword>
<dbReference type="Proteomes" id="UP000076744">
    <property type="component" value="Unassembled WGS sequence"/>
</dbReference>
<protein>
    <submittedName>
        <fullName evidence="2">Protein kinase-like domain protein</fullName>
    </submittedName>
</protein>
<feature type="compositionally biased region" description="Basic and acidic residues" evidence="1">
    <location>
        <begin position="493"/>
        <end position="505"/>
    </location>
</feature>
<dbReference type="SUPFAM" id="SSF56112">
    <property type="entry name" value="Protein kinase-like (PK-like)"/>
    <property type="match status" value="1"/>
</dbReference>
<dbReference type="RefSeq" id="XP_018706584.1">
    <property type="nucleotide sequence ID" value="XM_018845877.1"/>
</dbReference>
<dbReference type="AlphaFoldDB" id="A0A168BM27"/>
<gene>
    <name evidence="2" type="ORF">ISF_02271</name>
</gene>
<evidence type="ECO:0000256" key="1">
    <source>
        <dbReference type="SAM" id="MobiDB-lite"/>
    </source>
</evidence>
<feature type="region of interest" description="Disordered" evidence="1">
    <location>
        <begin position="476"/>
        <end position="521"/>
    </location>
</feature>
<evidence type="ECO:0000313" key="2">
    <source>
        <dbReference type="EMBL" id="OAA70297.1"/>
    </source>
</evidence>
<proteinExistence type="predicted"/>
<keyword evidence="2" id="KW-0808">Transferase</keyword>
<dbReference type="InterPro" id="IPR011009">
    <property type="entry name" value="Kinase-like_dom_sf"/>
</dbReference>
<organism evidence="2 3">
    <name type="scientific">Cordyceps fumosorosea (strain ARSEF 2679)</name>
    <name type="common">Isaria fumosorosea</name>
    <dbReference type="NCBI Taxonomy" id="1081104"/>
    <lineage>
        <taxon>Eukaryota</taxon>
        <taxon>Fungi</taxon>
        <taxon>Dikarya</taxon>
        <taxon>Ascomycota</taxon>
        <taxon>Pezizomycotina</taxon>
        <taxon>Sordariomycetes</taxon>
        <taxon>Hypocreomycetidae</taxon>
        <taxon>Hypocreales</taxon>
        <taxon>Cordycipitaceae</taxon>
        <taxon>Cordyceps</taxon>
    </lineage>
</organism>
<dbReference type="Gene3D" id="3.30.200.20">
    <property type="entry name" value="Phosphorylase Kinase, domain 1"/>
    <property type="match status" value="1"/>
</dbReference>
<keyword evidence="3" id="KW-1185">Reference proteome</keyword>
<dbReference type="GO" id="GO:0016301">
    <property type="term" value="F:kinase activity"/>
    <property type="evidence" value="ECO:0007669"/>
    <property type="project" value="UniProtKB-KW"/>
</dbReference>
<dbReference type="OrthoDB" id="4062651at2759"/>
<name>A0A168BM27_CORFA</name>
<dbReference type="GeneID" id="30018563"/>
<dbReference type="EMBL" id="AZHB01000004">
    <property type="protein sequence ID" value="OAA70297.1"/>
    <property type="molecule type" value="Genomic_DNA"/>
</dbReference>
<evidence type="ECO:0000313" key="3">
    <source>
        <dbReference type="Proteomes" id="UP000076744"/>
    </source>
</evidence>
<comment type="caution">
    <text evidence="2">The sequence shown here is derived from an EMBL/GenBank/DDBJ whole genome shotgun (WGS) entry which is preliminary data.</text>
</comment>
<feature type="compositionally biased region" description="Polar residues" evidence="1">
    <location>
        <begin position="477"/>
        <end position="486"/>
    </location>
</feature>
<sequence>MTLSPPPPVSKSKEVDAYYIASLGRDGDIMIPPHWRSVSLRHCAFLATRDCSIKFIDLSRDASCQAYGGQDGTQRLLSRGNQEADISLGLCNFKIKLDDSTTAKFRVHWNHQPGNLRPVLEAWENAKLLMHPMTAETQVLPNGGQQLERRLPPADVTNTHTGSLNDVEQFEATSTELGSGAFGTVFTAVNRKTGCVAAVKKQQLLGGLQRTYLKREINTMRQLKHYRGKQTTAADMWSLFMTIAWTMNLGNFRSQEWRNYAHLLRWIADVATFEWSRLIPLQDLIVFRHKDRATAAQMLVKMFNGVGLTTPLENIPALQAVEPPKKSDIPDRAGALEELRAGRHEISQKDLSMPDASALPASNPDQPIHGERALVLHNAAQPAREEKPLPANHAVQLARKGLPSKFLNPLGKWNINQAGWNPRGPLGRQARDPFVWNEGNVKKLVIGPARKSLGLRFRRAGGGNAVQAADEFVEKPTMQQATPSLQTDEDEEGKAVERSAGDRGSTRTAARHTRVTRRTTAAKNRPVIDYEALTLEDKNQKKRSLIADAWFDRLKNMPGAFPVSLT</sequence>
<dbReference type="STRING" id="1081104.A0A168BM27"/>
<accession>A0A168BM27</accession>